<name>A0A0D3FS96_9ORYZ</name>
<evidence type="ECO:0000256" key="1">
    <source>
        <dbReference type="SAM" id="Phobius"/>
    </source>
</evidence>
<reference evidence="2" key="1">
    <citation type="journal article" date="2009" name="Rice">
        <title>De Novo Next Generation Sequencing of Plant Genomes.</title>
        <authorList>
            <person name="Rounsley S."/>
            <person name="Marri P.R."/>
            <person name="Yu Y."/>
            <person name="He R."/>
            <person name="Sisneros N."/>
            <person name="Goicoechea J.L."/>
            <person name="Lee S.J."/>
            <person name="Angelova A."/>
            <person name="Kudrna D."/>
            <person name="Luo M."/>
            <person name="Affourtit J."/>
            <person name="Desany B."/>
            <person name="Knight J."/>
            <person name="Niazi F."/>
            <person name="Egholm M."/>
            <person name="Wing R.A."/>
        </authorList>
    </citation>
    <scope>NUCLEOTIDE SEQUENCE [LARGE SCALE GENOMIC DNA]</scope>
    <source>
        <strain evidence="2">cv. IRGC 105608</strain>
    </source>
</reference>
<evidence type="ECO:0000313" key="2">
    <source>
        <dbReference type="EnsemblPlants" id="OBART04G01640.1"/>
    </source>
</evidence>
<dbReference type="Gramene" id="OBART04G01640.1">
    <property type="protein sequence ID" value="OBART04G01640.1"/>
    <property type="gene ID" value="OBART04G01640"/>
</dbReference>
<keyword evidence="1" id="KW-0812">Transmembrane</keyword>
<organism evidence="2">
    <name type="scientific">Oryza barthii</name>
    <dbReference type="NCBI Taxonomy" id="65489"/>
    <lineage>
        <taxon>Eukaryota</taxon>
        <taxon>Viridiplantae</taxon>
        <taxon>Streptophyta</taxon>
        <taxon>Embryophyta</taxon>
        <taxon>Tracheophyta</taxon>
        <taxon>Spermatophyta</taxon>
        <taxon>Magnoliopsida</taxon>
        <taxon>Liliopsida</taxon>
        <taxon>Poales</taxon>
        <taxon>Poaceae</taxon>
        <taxon>BOP clade</taxon>
        <taxon>Oryzoideae</taxon>
        <taxon>Oryzeae</taxon>
        <taxon>Oryzinae</taxon>
        <taxon>Oryza</taxon>
    </lineage>
</organism>
<dbReference type="PaxDb" id="65489-OBART04G01640.1"/>
<proteinExistence type="predicted"/>
<keyword evidence="1" id="KW-0472">Membrane</keyword>
<dbReference type="HOGENOM" id="CLU_2296004_0_0_1"/>
<feature type="transmembrane region" description="Helical" evidence="1">
    <location>
        <begin position="81"/>
        <end position="100"/>
    </location>
</feature>
<dbReference type="Proteomes" id="UP000026960">
    <property type="component" value="Chromosome 4"/>
</dbReference>
<sequence length="101" mass="11710">MKDRDSFGYSLPGALQVVSERGFLCEWVVTHYDIMHMLDTVSVHHLNIMGMIRRMRVWGSILMEMIIIAILNNLSAKVPLLWTRFVMFTVTTGIIMLLVFH</sequence>
<keyword evidence="1" id="KW-1133">Transmembrane helix</keyword>
<dbReference type="AlphaFoldDB" id="A0A0D3FS96"/>
<dbReference type="EnsemblPlants" id="OBART04G01640.1">
    <property type="protein sequence ID" value="OBART04G01640.1"/>
    <property type="gene ID" value="OBART04G01640"/>
</dbReference>
<protein>
    <submittedName>
        <fullName evidence="2">Uncharacterized protein</fullName>
    </submittedName>
</protein>
<reference evidence="2" key="2">
    <citation type="submission" date="2015-03" db="UniProtKB">
        <authorList>
            <consortium name="EnsemblPlants"/>
        </authorList>
    </citation>
    <scope>IDENTIFICATION</scope>
</reference>
<evidence type="ECO:0000313" key="3">
    <source>
        <dbReference type="Proteomes" id="UP000026960"/>
    </source>
</evidence>
<accession>A0A0D3FS96</accession>
<keyword evidence="3" id="KW-1185">Reference proteome</keyword>
<feature type="transmembrane region" description="Helical" evidence="1">
    <location>
        <begin position="57"/>
        <end position="75"/>
    </location>
</feature>